<accession>F0YA98</accession>
<dbReference type="RefSeq" id="XP_009037271.1">
    <property type="nucleotide sequence ID" value="XM_009039023.1"/>
</dbReference>
<sequence>MNETIRRHPWERTVDKQRVGCDGVENNKFVLWPARDGVVGQRATVRVGQVELVRGAPLCDDAKWRLPEGCCGGDLAVVRDRLLVVPPRALSGDLVDATAAADALDAALGWRPAPHERYRVVAWRASDSWRYNAKRQIWSGGYYRDDELAAHNASPCVAPRAGDGFAFAALVDARRRAGALKWELASADETSVFKVLVVDVSARAVLEAIDVVALRRKTNAKLAARAKKARNAAADKAITRETCENVSEKTARRDFRQALPLVLELVVAGGAPVRALGVVACTCRGARETVARVADGRVAKVDFANVWSHKTVSDNDALPKDTDNRSARRPLHYIDSLLSRAEPLETWRGRVKRGRCYRDATFATLLKKLTRDRALDPMHWGQKLFCAERPEWARAIPHHWPAHRLRNLLGLLRAFAEALPEPLRSHDALIIFADDFVHASPETAALSAADKESESARTARVLRIVAERGGAPTVYRARDAFKRPLAIESEPRALHVAVFALRQARSTGSGGAVSAKPPPQQRKVSEFFARK</sequence>
<reference evidence="2 3" key="1">
    <citation type="journal article" date="2011" name="Proc. Natl. Acad. Sci. U.S.A.">
        <title>Niche of harmful alga Aureococcus anophagefferens revealed through ecogenomics.</title>
        <authorList>
            <person name="Gobler C.J."/>
            <person name="Berry D.L."/>
            <person name="Dyhrman S.T."/>
            <person name="Wilhelm S.W."/>
            <person name="Salamov A."/>
            <person name="Lobanov A.V."/>
            <person name="Zhang Y."/>
            <person name="Collier J.L."/>
            <person name="Wurch L.L."/>
            <person name="Kustka A.B."/>
            <person name="Dill B.D."/>
            <person name="Shah M."/>
            <person name="VerBerkmoes N.C."/>
            <person name="Kuo A."/>
            <person name="Terry A."/>
            <person name="Pangilinan J."/>
            <person name="Lindquist E.A."/>
            <person name="Lucas S."/>
            <person name="Paulsen I.T."/>
            <person name="Hattenrath-Lehmann T.K."/>
            <person name="Talmage S.C."/>
            <person name="Walker E.A."/>
            <person name="Koch F."/>
            <person name="Burson A.M."/>
            <person name="Marcoval M.A."/>
            <person name="Tang Y.Z."/>
            <person name="Lecleir G.R."/>
            <person name="Coyne K.J."/>
            <person name="Berg G.M."/>
            <person name="Bertrand E.M."/>
            <person name="Saito M.A."/>
            <person name="Gladyshev V.N."/>
            <person name="Grigoriev I.V."/>
        </authorList>
    </citation>
    <scope>NUCLEOTIDE SEQUENCE [LARGE SCALE GENOMIC DNA]</scope>
    <source>
        <strain evidence="3">CCMP 1984</strain>
    </source>
</reference>
<evidence type="ECO:0000256" key="1">
    <source>
        <dbReference type="SAM" id="MobiDB-lite"/>
    </source>
</evidence>
<protein>
    <submittedName>
        <fullName evidence="2">Uncharacterized protein</fullName>
    </submittedName>
</protein>
<dbReference type="InParanoid" id="F0YA98"/>
<dbReference type="KEGG" id="aaf:AURANDRAFT_64472"/>
<organism evidence="3">
    <name type="scientific">Aureococcus anophagefferens</name>
    <name type="common">Harmful bloom alga</name>
    <dbReference type="NCBI Taxonomy" id="44056"/>
    <lineage>
        <taxon>Eukaryota</taxon>
        <taxon>Sar</taxon>
        <taxon>Stramenopiles</taxon>
        <taxon>Ochrophyta</taxon>
        <taxon>Pelagophyceae</taxon>
        <taxon>Pelagomonadales</taxon>
        <taxon>Pelagomonadaceae</taxon>
        <taxon>Aureococcus</taxon>
    </lineage>
</organism>
<dbReference type="Proteomes" id="UP000002729">
    <property type="component" value="Unassembled WGS sequence"/>
</dbReference>
<feature type="region of interest" description="Disordered" evidence="1">
    <location>
        <begin position="508"/>
        <end position="531"/>
    </location>
</feature>
<name>F0YA98_AURAN</name>
<evidence type="ECO:0000313" key="3">
    <source>
        <dbReference type="Proteomes" id="UP000002729"/>
    </source>
</evidence>
<evidence type="ECO:0000313" key="2">
    <source>
        <dbReference type="EMBL" id="EGB07894.1"/>
    </source>
</evidence>
<proteinExistence type="predicted"/>
<gene>
    <name evidence="2" type="ORF">AURANDRAFT_64472</name>
</gene>
<dbReference type="EMBL" id="GL833129">
    <property type="protein sequence ID" value="EGB07894.1"/>
    <property type="molecule type" value="Genomic_DNA"/>
</dbReference>
<keyword evidence="3" id="KW-1185">Reference proteome</keyword>
<dbReference type="GeneID" id="20224845"/>
<dbReference type="AlphaFoldDB" id="F0YA98"/>